<keyword evidence="3" id="KW-1185">Reference proteome</keyword>
<dbReference type="InterPro" id="IPR050281">
    <property type="entry name" value="Flavin_monoamine_oxidase"/>
</dbReference>
<protein>
    <submittedName>
        <fullName evidence="2">Spermine oxidase</fullName>
    </submittedName>
</protein>
<dbReference type="Gene3D" id="3.90.660.10">
    <property type="match status" value="1"/>
</dbReference>
<dbReference type="Gene3D" id="3.50.50.60">
    <property type="entry name" value="FAD/NAD(P)-binding domain"/>
    <property type="match status" value="1"/>
</dbReference>
<feature type="domain" description="Amine oxidase" evidence="1">
    <location>
        <begin position="16"/>
        <end position="487"/>
    </location>
</feature>
<dbReference type="SUPFAM" id="SSF51905">
    <property type="entry name" value="FAD/NAD(P)-binding domain"/>
    <property type="match status" value="1"/>
</dbReference>
<dbReference type="PANTHER" id="PTHR10742:SF416">
    <property type="entry name" value="SPERMINE OXIDASE"/>
    <property type="match status" value="1"/>
</dbReference>
<evidence type="ECO:0000313" key="3">
    <source>
        <dbReference type="Proteomes" id="UP000192578"/>
    </source>
</evidence>
<reference evidence="3" key="1">
    <citation type="submission" date="2017-01" db="EMBL/GenBank/DDBJ databases">
        <title>Comparative genomics of anhydrobiosis in the tardigrade Hypsibius dujardini.</title>
        <authorList>
            <person name="Yoshida Y."/>
            <person name="Koutsovoulos G."/>
            <person name="Laetsch D."/>
            <person name="Stevens L."/>
            <person name="Kumar S."/>
            <person name="Horikawa D."/>
            <person name="Ishino K."/>
            <person name="Komine S."/>
            <person name="Tomita M."/>
            <person name="Blaxter M."/>
            <person name="Arakawa K."/>
        </authorList>
    </citation>
    <scope>NUCLEOTIDE SEQUENCE [LARGE SCALE GENOMIC DNA]</scope>
    <source>
        <strain evidence="3">Z151</strain>
    </source>
</reference>
<comment type="caution">
    <text evidence="2">The sequence shown here is derived from an EMBL/GenBank/DDBJ whole genome shotgun (WGS) entry which is preliminary data.</text>
</comment>
<dbReference type="Pfam" id="PF01593">
    <property type="entry name" value="Amino_oxidase"/>
    <property type="match status" value="1"/>
</dbReference>
<dbReference type="SUPFAM" id="SSF54373">
    <property type="entry name" value="FAD-linked reductases, C-terminal domain"/>
    <property type="match status" value="1"/>
</dbReference>
<evidence type="ECO:0000259" key="1">
    <source>
        <dbReference type="Pfam" id="PF01593"/>
    </source>
</evidence>
<evidence type="ECO:0000313" key="2">
    <source>
        <dbReference type="EMBL" id="OQV21033.1"/>
    </source>
</evidence>
<dbReference type="InterPro" id="IPR002937">
    <property type="entry name" value="Amino_oxidase"/>
</dbReference>
<name>A0A1W0X0S9_HYPEX</name>
<dbReference type="Proteomes" id="UP000192578">
    <property type="component" value="Unassembled WGS sequence"/>
</dbReference>
<gene>
    <name evidence="2" type="ORF">BV898_05106</name>
</gene>
<proteinExistence type="predicted"/>
<dbReference type="InterPro" id="IPR036188">
    <property type="entry name" value="FAD/NAD-bd_sf"/>
</dbReference>
<organism evidence="2 3">
    <name type="scientific">Hypsibius exemplaris</name>
    <name type="common">Freshwater tardigrade</name>
    <dbReference type="NCBI Taxonomy" id="2072580"/>
    <lineage>
        <taxon>Eukaryota</taxon>
        <taxon>Metazoa</taxon>
        <taxon>Ecdysozoa</taxon>
        <taxon>Tardigrada</taxon>
        <taxon>Eutardigrada</taxon>
        <taxon>Parachela</taxon>
        <taxon>Hypsibioidea</taxon>
        <taxon>Hypsibiidae</taxon>
        <taxon>Hypsibius</taxon>
    </lineage>
</organism>
<accession>A0A1W0X0S9</accession>
<dbReference type="GO" id="GO:0046592">
    <property type="term" value="F:polyamine oxidase activity"/>
    <property type="evidence" value="ECO:0007669"/>
    <property type="project" value="TreeGrafter"/>
</dbReference>
<dbReference type="AlphaFoldDB" id="A0A1W0X0S9"/>
<dbReference type="EMBL" id="MTYJ01000026">
    <property type="protein sequence ID" value="OQV21033.1"/>
    <property type="molecule type" value="Genomic_DNA"/>
</dbReference>
<dbReference type="OrthoDB" id="2019015at2759"/>
<sequence length="491" mass="54802">MHNGKPKIVIIGAGAAGLAAAEKLHASGLFEIKLLEAQGRIGGRVYSQQSSTLGSADFVELGAQWIHGEDHPVYEFAKAQGLVLEKSKDSLVDEDEATGEFVLDSGRQITDDEDEVSEDCLQFLNTLLTKVEQPNNFTVKELQEWSMGDYLEEQFRRYLNSFGPSGEKDARLRRAVFDWFLRNQLVDNSCFDMKQLSLRAFSDYVLEGDTTVRLRVPLSTLLDRITPTFPRNQISLHQPVRKIVYSTAGTEPIKVVSQSGLVVEADHVIMTASLGVLKASPEMFEPPLPTRKRKAIDSCGFGSVTKLLLEFPTAFWERLQPPTDGFELLWLDSGDRDFTGILKDAPWQRSVVGFDLVRSTKNTLVVWLAGPKGPEVDNMPDDQVMEDAWRLLCKFIGSDEVPKPVRLIRERWSANPFTRGTYSYYSLDSSRAGIVIGDLAEPVGYHSATTDEFVPALLFAGEATHPQFFSTVHGAILSGWREADRLIELHS</sequence>
<dbReference type="PANTHER" id="PTHR10742">
    <property type="entry name" value="FLAVIN MONOAMINE OXIDASE"/>
    <property type="match status" value="1"/>
</dbReference>